<reference evidence="1" key="1">
    <citation type="journal article" date="2019" name="MBio">
        <title>Virus Genomes from Deep Sea Sediments Expand the Ocean Megavirome and Support Independent Origins of Viral Gigantism.</title>
        <authorList>
            <person name="Backstrom D."/>
            <person name="Yutin N."/>
            <person name="Jorgensen S.L."/>
            <person name="Dharamshi J."/>
            <person name="Homa F."/>
            <person name="Zaremba-Niedwiedzka K."/>
            <person name="Spang A."/>
            <person name="Wolf Y.I."/>
            <person name="Koonin E.V."/>
            <person name="Ettema T.J."/>
        </authorList>
    </citation>
    <scope>NUCLEOTIDE SEQUENCE</scope>
</reference>
<sequence>MSSKKTVYLYLWVISSNFKGNPIYHVTCETTEKKLKEAFIVCDKDEYFNYDKFMENENASIMGNDMSFGIIKLEDFGKFMERNIKNTKLKKVWNETCGDIGDIGKIETDYDIFCKFVSTDNIDFKNFVQKL</sequence>
<organism evidence="1">
    <name type="scientific">Mimivirus LCMiAC02</name>
    <dbReference type="NCBI Taxonomy" id="2506609"/>
    <lineage>
        <taxon>Viruses</taxon>
        <taxon>Varidnaviria</taxon>
        <taxon>Bamfordvirae</taxon>
        <taxon>Nucleocytoviricota</taxon>
        <taxon>Megaviricetes</taxon>
        <taxon>Imitervirales</taxon>
        <taxon>Mimiviridae</taxon>
        <taxon>Klosneuvirinae</taxon>
    </lineage>
</organism>
<protein>
    <submittedName>
        <fullName evidence="1">Uncharacterized protein</fullName>
    </submittedName>
</protein>
<name>A0A4P6VQM0_9VIRU</name>
<accession>A0A4P6VQM0</accession>
<proteinExistence type="predicted"/>
<gene>
    <name evidence="1" type="ORF">LCMiAC02_04700</name>
</gene>
<dbReference type="EMBL" id="MK500418">
    <property type="protein sequence ID" value="QBK89375.1"/>
    <property type="molecule type" value="Genomic_DNA"/>
</dbReference>
<evidence type="ECO:0000313" key="1">
    <source>
        <dbReference type="EMBL" id="QBK89375.1"/>
    </source>
</evidence>